<dbReference type="EMBL" id="BMWG01000036">
    <property type="protein sequence ID" value="GGZ63114.1"/>
    <property type="molecule type" value="Genomic_DNA"/>
</dbReference>
<dbReference type="AlphaFoldDB" id="A0A918QNC3"/>
<evidence type="ECO:0000313" key="1">
    <source>
        <dbReference type="EMBL" id="GGZ63114.1"/>
    </source>
</evidence>
<name>A0A918QNC3_9ACTN</name>
<dbReference type="Proteomes" id="UP000630936">
    <property type="component" value="Unassembled WGS sequence"/>
</dbReference>
<dbReference type="RefSeq" id="WP_373305641.1">
    <property type="nucleotide sequence ID" value="NZ_BMWG01000036.1"/>
</dbReference>
<comment type="caution">
    <text evidence="1">The sequence shown here is derived from an EMBL/GenBank/DDBJ whole genome shotgun (WGS) entry which is preliminary data.</text>
</comment>
<keyword evidence="2" id="KW-1185">Reference proteome</keyword>
<organism evidence="1 2">
    <name type="scientific">Streptomyces inusitatus</name>
    <dbReference type="NCBI Taxonomy" id="68221"/>
    <lineage>
        <taxon>Bacteria</taxon>
        <taxon>Bacillati</taxon>
        <taxon>Actinomycetota</taxon>
        <taxon>Actinomycetes</taxon>
        <taxon>Kitasatosporales</taxon>
        <taxon>Streptomycetaceae</taxon>
        <taxon>Streptomyces</taxon>
    </lineage>
</organism>
<proteinExistence type="predicted"/>
<evidence type="ECO:0008006" key="3">
    <source>
        <dbReference type="Google" id="ProtNLM"/>
    </source>
</evidence>
<gene>
    <name evidence="1" type="ORF">GCM10010387_65650</name>
</gene>
<protein>
    <recommendedName>
        <fullName evidence="3">DUF5655 domain-containing protein</fullName>
    </recommendedName>
</protein>
<sequence>MRRLSRTILALGEALLRLGGDVATVRRKQCMACRRLRNFVCVPPAWQAKLLAYGKVDPGEVDLVPGLSRDVAGLGHHGTGDLGVQLRSERDLERAGELFRLTCAGA</sequence>
<reference evidence="1" key="2">
    <citation type="submission" date="2020-09" db="EMBL/GenBank/DDBJ databases">
        <authorList>
            <person name="Sun Q."/>
            <person name="Ohkuma M."/>
        </authorList>
    </citation>
    <scope>NUCLEOTIDE SEQUENCE</scope>
    <source>
        <strain evidence="1">JCM 4988</strain>
    </source>
</reference>
<reference evidence="1" key="1">
    <citation type="journal article" date="2014" name="Int. J. Syst. Evol. Microbiol.">
        <title>Complete genome sequence of Corynebacterium casei LMG S-19264T (=DSM 44701T), isolated from a smear-ripened cheese.</title>
        <authorList>
            <consortium name="US DOE Joint Genome Institute (JGI-PGF)"/>
            <person name="Walter F."/>
            <person name="Albersmeier A."/>
            <person name="Kalinowski J."/>
            <person name="Ruckert C."/>
        </authorList>
    </citation>
    <scope>NUCLEOTIDE SEQUENCE</scope>
    <source>
        <strain evidence="1">JCM 4988</strain>
    </source>
</reference>
<accession>A0A918QNC3</accession>
<evidence type="ECO:0000313" key="2">
    <source>
        <dbReference type="Proteomes" id="UP000630936"/>
    </source>
</evidence>